<feature type="non-terminal residue" evidence="1">
    <location>
        <position position="142"/>
    </location>
</feature>
<accession>A0ACA9S3P8</accession>
<evidence type="ECO:0000313" key="2">
    <source>
        <dbReference type="Proteomes" id="UP000789920"/>
    </source>
</evidence>
<feature type="non-terminal residue" evidence="1">
    <location>
        <position position="1"/>
    </location>
</feature>
<name>A0ACA9S3P8_9GLOM</name>
<organism evidence="1 2">
    <name type="scientific">Racocetra persica</name>
    <dbReference type="NCBI Taxonomy" id="160502"/>
    <lineage>
        <taxon>Eukaryota</taxon>
        <taxon>Fungi</taxon>
        <taxon>Fungi incertae sedis</taxon>
        <taxon>Mucoromycota</taxon>
        <taxon>Glomeromycotina</taxon>
        <taxon>Glomeromycetes</taxon>
        <taxon>Diversisporales</taxon>
        <taxon>Gigasporaceae</taxon>
        <taxon>Racocetra</taxon>
    </lineage>
</organism>
<sequence>KAIFIDKLLIQKPVLNVLYWIMLLCLSYQMDNNFVKSSIYDEAIFGIDPYVWIFRTADININERSGDIWGLLQLTTNGTPYFYKLSDSERSVLFTEFINELTVIIPTENGRLSTTKSGEKLSSTRLANNFNQLITNGALSTS</sequence>
<dbReference type="EMBL" id="CAJVQC010089541">
    <property type="protein sequence ID" value="CAG8824822.1"/>
    <property type="molecule type" value="Genomic_DNA"/>
</dbReference>
<evidence type="ECO:0000313" key="1">
    <source>
        <dbReference type="EMBL" id="CAG8824822.1"/>
    </source>
</evidence>
<dbReference type="Proteomes" id="UP000789920">
    <property type="component" value="Unassembled WGS sequence"/>
</dbReference>
<gene>
    <name evidence="1" type="ORF">RPERSI_LOCUS26338</name>
</gene>
<proteinExistence type="predicted"/>
<comment type="caution">
    <text evidence="1">The sequence shown here is derived from an EMBL/GenBank/DDBJ whole genome shotgun (WGS) entry which is preliminary data.</text>
</comment>
<protein>
    <submittedName>
        <fullName evidence="1">1083_t:CDS:1</fullName>
    </submittedName>
</protein>
<reference evidence="1" key="1">
    <citation type="submission" date="2021-06" db="EMBL/GenBank/DDBJ databases">
        <authorList>
            <person name="Kallberg Y."/>
            <person name="Tangrot J."/>
            <person name="Rosling A."/>
        </authorList>
    </citation>
    <scope>NUCLEOTIDE SEQUENCE</scope>
    <source>
        <strain evidence="1">MA461A</strain>
    </source>
</reference>
<keyword evidence="2" id="KW-1185">Reference proteome</keyword>